<gene>
    <name evidence="1" type="ORF">RM445_00315</name>
</gene>
<organism evidence="1 2">
    <name type="scientific">Pseudonocardia charpentierae</name>
    <dbReference type="NCBI Taxonomy" id="3075545"/>
    <lineage>
        <taxon>Bacteria</taxon>
        <taxon>Bacillati</taxon>
        <taxon>Actinomycetota</taxon>
        <taxon>Actinomycetes</taxon>
        <taxon>Pseudonocardiales</taxon>
        <taxon>Pseudonocardiaceae</taxon>
        <taxon>Pseudonocardia</taxon>
    </lineage>
</organism>
<reference evidence="2" key="1">
    <citation type="submission" date="2023-07" db="EMBL/GenBank/DDBJ databases">
        <title>30 novel species of actinomycetes from the DSMZ collection.</title>
        <authorList>
            <person name="Nouioui I."/>
        </authorList>
    </citation>
    <scope>NUCLEOTIDE SEQUENCE [LARGE SCALE GENOMIC DNA]</scope>
    <source>
        <strain evidence="2">DSM 45834</strain>
    </source>
</reference>
<keyword evidence="2" id="KW-1185">Reference proteome</keyword>
<dbReference type="Proteomes" id="UP001183202">
    <property type="component" value="Unassembled WGS sequence"/>
</dbReference>
<dbReference type="EMBL" id="JAVREJ010000001">
    <property type="protein sequence ID" value="MDT0347966.1"/>
    <property type="molecule type" value="Genomic_DNA"/>
</dbReference>
<evidence type="ECO:0000313" key="2">
    <source>
        <dbReference type="Proteomes" id="UP001183202"/>
    </source>
</evidence>
<sequence>MAVETVYVSHYDRRIRLVADALTQNSKLADEAAVELAKHVLNALDHIPEKVR</sequence>
<protein>
    <submittedName>
        <fullName evidence="1">DUF6307 family protein</fullName>
    </submittedName>
</protein>
<comment type="caution">
    <text evidence="1">The sequence shown here is derived from an EMBL/GenBank/DDBJ whole genome shotgun (WGS) entry which is preliminary data.</text>
</comment>
<dbReference type="RefSeq" id="WP_311553866.1">
    <property type="nucleotide sequence ID" value="NZ_JAVREJ010000001.1"/>
</dbReference>
<accession>A0ABU2N227</accession>
<evidence type="ECO:0000313" key="1">
    <source>
        <dbReference type="EMBL" id="MDT0347966.1"/>
    </source>
</evidence>
<proteinExistence type="predicted"/>
<dbReference type="InterPro" id="IPR046274">
    <property type="entry name" value="DUF6307"/>
</dbReference>
<name>A0ABU2N227_9PSEU</name>
<dbReference type="Pfam" id="PF19826">
    <property type="entry name" value="DUF6307"/>
    <property type="match status" value="1"/>
</dbReference>